<dbReference type="AlphaFoldDB" id="A0AA45UTE8"/>
<evidence type="ECO:0000313" key="3">
    <source>
        <dbReference type="Proteomes" id="UP000078419"/>
    </source>
</evidence>
<protein>
    <recommendedName>
        <fullName evidence="4">HGE-14 protein</fullName>
    </recommendedName>
</protein>
<proteinExistence type="predicted"/>
<evidence type="ECO:0008006" key="4">
    <source>
        <dbReference type="Google" id="ProtNLM"/>
    </source>
</evidence>
<dbReference type="Proteomes" id="UP000078419">
    <property type="component" value="Unassembled WGS sequence"/>
</dbReference>
<feature type="compositionally biased region" description="Polar residues" evidence="1">
    <location>
        <begin position="542"/>
        <end position="553"/>
    </location>
</feature>
<comment type="caution">
    <text evidence="2">The sequence shown here is derived from an EMBL/GenBank/DDBJ whole genome shotgun (WGS) entry which is preliminary data.</text>
</comment>
<evidence type="ECO:0000256" key="1">
    <source>
        <dbReference type="SAM" id="MobiDB-lite"/>
    </source>
</evidence>
<feature type="region of interest" description="Disordered" evidence="1">
    <location>
        <begin position="463"/>
        <end position="633"/>
    </location>
</feature>
<dbReference type="RefSeq" id="WP_064670066.1">
    <property type="nucleotide sequence ID" value="NZ_FLLR01000047.1"/>
</dbReference>
<accession>A0AA45UTE8</accession>
<gene>
    <name evidence="2" type="ORF">ANAPC1_00987</name>
</gene>
<sequence length="633" mass="68794">MHTPRIFTTPVMSGYAYSGLSSQEYKDSLCRAITTDLMPYSEFLKVLREFVAELRSTFGELREVDAVFAAKADVVEVIEKCITDAESAESAMRKSVLCRLIHYFYDVLQGCVTAPCNQDVTRFSDPRFIRHGVHLQIAKACGVLVNSIIIVNCCAKTFAGESSSAVGNEQDKNNAFNAGIALNAYVNVQFSGLSRCLNSSANAEETIRRKAMLRVVRHNMELAVKVTELVDHDIPNFCRRRTGSCLDSLLDAVKDTSAECEAMVHNDESAHRRLAIAKKAQEGFTCCFKVYRNLAASDDLRRWERGRYTRALVHVSGSLFSMYRGYASTGNTEHVIPGIIGHCLKILLSLPSTVRNVGAYEARKAYVDMCSVYEDIEQHLMPGLLLNPQVEIPWRNTALRYLSVMMNIWDERYGRHFNAVEQTGAAPSQPTTSGLVSTSAGVGGAQATGVPLRVLERIPIPYDAPWDQPSTSGMGGTAGMGRQQALHIPPRDPGMMPSAYAQPSTSWDQPSTSGLGGAAGLGSLQASHIPPHDPGMMPYSYAQPSTSWDQPSTSGMGGAGAGLGSQQASHIPPHDPGIMPYSYAQPSTSWDQPSTSGMGATSSALYETQVVSHSPLTSSDEELEPPSKRSRSA</sequence>
<name>A0AA45UTE8_ANAPH</name>
<feature type="compositionally biased region" description="Polar residues" evidence="1">
    <location>
        <begin position="584"/>
        <end position="618"/>
    </location>
</feature>
<feature type="compositionally biased region" description="Polar residues" evidence="1">
    <location>
        <begin position="501"/>
        <end position="512"/>
    </location>
</feature>
<organism evidence="2 3">
    <name type="scientific">Anaplasma phagocytophilum</name>
    <name type="common">Ehrlichia phagocytophila</name>
    <dbReference type="NCBI Taxonomy" id="948"/>
    <lineage>
        <taxon>Bacteria</taxon>
        <taxon>Pseudomonadati</taxon>
        <taxon>Pseudomonadota</taxon>
        <taxon>Alphaproteobacteria</taxon>
        <taxon>Rickettsiales</taxon>
        <taxon>Anaplasmataceae</taxon>
        <taxon>Anaplasma</taxon>
        <taxon>phagocytophilum group</taxon>
    </lineage>
</organism>
<evidence type="ECO:0000313" key="2">
    <source>
        <dbReference type="EMBL" id="SBO14626.1"/>
    </source>
</evidence>
<dbReference type="NCBIfam" id="NF047348">
    <property type="entry name" value="HGE-14_Nterm"/>
    <property type="match status" value="1"/>
</dbReference>
<reference evidence="3" key="1">
    <citation type="submission" date="2016-03" db="EMBL/GenBank/DDBJ databases">
        <authorList>
            <person name="Loux Valentin"/>
        </authorList>
    </citation>
    <scope>NUCLEOTIDE SEQUENCE [LARGE SCALE GENOMIC DNA]</scope>
    <source>
        <strain evidence="3">C1</strain>
    </source>
</reference>
<dbReference type="EMBL" id="FLLR01000047">
    <property type="protein sequence ID" value="SBO14626.1"/>
    <property type="molecule type" value="Genomic_DNA"/>
</dbReference>